<dbReference type="Pfam" id="PF01704">
    <property type="entry name" value="UDPGP"/>
    <property type="match status" value="1"/>
</dbReference>
<dbReference type="FunFam" id="3.90.550.10:FF:000075">
    <property type="entry name" value="Probable UDP-N-acetylglucosamine pyrophosphorylase"/>
    <property type="match status" value="1"/>
</dbReference>
<evidence type="ECO:0000313" key="8">
    <source>
        <dbReference type="Proteomes" id="UP000054166"/>
    </source>
</evidence>
<dbReference type="InParanoid" id="A0A0C3GDZ8"/>
<dbReference type="AlphaFoldDB" id="A0A0C3GDZ8"/>
<sequence length="493" mass="54115">MASDNLRKRYEAAGQSHLFKFWPSLLESERKALSTQLEALDIERVNRIYKKAVESEAEAAKPTAGANAIEPLPEGAVDFAFGNSGSEEEWRSTGLKAIARGEVGVLLMAGGQGTRLGSSAPKGCYDIGLPSHKSLFQYQAERIARLQAVAEKECEKPAGSVVITWYVMTSGPTRRETEEFFVKNEYFGLDSKNVIFFEQGTLPCLTMEGKVILDNPSHVAVAPDGNGGLYAATRAPLSPSDKSHTVLSDLSKRKVLYVHAYCVDNCLVRVADPVFLGYCITKQADCAAKVVPKASPKESVGVVARRGDKFSVVEYSEISSEQAEKRNAHDQLAFGAANIANHFYTTAYLNSVESFEEELAFHIARKKIPYVDLESGETVKPTKPNGMKLEMFVFDVFPYTKRFSVLEVARNEEFSPLKNAPGTGSDDPDTSRRDLLAQHKRFLEKAGAHVKEGVEIEISPRLSYAGDGLESVKGKTFTKSGFVEEVEELDALV</sequence>
<dbReference type="EMBL" id="KN832976">
    <property type="protein sequence ID" value="KIM88861.1"/>
    <property type="molecule type" value="Genomic_DNA"/>
</dbReference>
<evidence type="ECO:0000313" key="7">
    <source>
        <dbReference type="EMBL" id="KIM88861.1"/>
    </source>
</evidence>
<name>A0A0C3GDZ8_PILCF</name>
<comment type="similarity">
    <text evidence="2">Belongs to the UDPGP type 1 family.</text>
</comment>
<dbReference type="InterPro" id="IPR002618">
    <property type="entry name" value="UDPGP_fam"/>
</dbReference>
<dbReference type="PANTHER" id="PTHR11952:SF2">
    <property type="entry name" value="LD24639P"/>
    <property type="match status" value="1"/>
</dbReference>
<evidence type="ECO:0000256" key="5">
    <source>
        <dbReference type="ARBA" id="ARBA00022695"/>
    </source>
</evidence>
<comment type="pathway">
    <text evidence="1">Nucleotide-sugar biosynthesis; UDP-N-acetyl-alpha-D-glucosamine biosynthesis; UDP-N-acetyl-alpha-D-glucosamine from N-acetyl-alpha-D-glucosamine 1-phosphate: step 1/1.</text>
</comment>
<comment type="catalytic activity">
    <reaction evidence="6">
        <text>N-acetyl-alpha-D-glucosamine 1-phosphate + UTP + H(+) = UDP-N-acetyl-alpha-D-glucosamine + diphosphate</text>
        <dbReference type="Rhea" id="RHEA:13509"/>
        <dbReference type="ChEBI" id="CHEBI:15378"/>
        <dbReference type="ChEBI" id="CHEBI:33019"/>
        <dbReference type="ChEBI" id="CHEBI:46398"/>
        <dbReference type="ChEBI" id="CHEBI:57705"/>
        <dbReference type="ChEBI" id="CHEBI:57776"/>
        <dbReference type="EC" id="2.7.7.23"/>
    </reaction>
</comment>
<dbReference type="STRING" id="765440.A0A0C3GDZ8"/>
<organism evidence="7 8">
    <name type="scientific">Piloderma croceum (strain F 1598)</name>
    <dbReference type="NCBI Taxonomy" id="765440"/>
    <lineage>
        <taxon>Eukaryota</taxon>
        <taxon>Fungi</taxon>
        <taxon>Dikarya</taxon>
        <taxon>Basidiomycota</taxon>
        <taxon>Agaricomycotina</taxon>
        <taxon>Agaricomycetes</taxon>
        <taxon>Agaricomycetidae</taxon>
        <taxon>Atheliales</taxon>
        <taxon>Atheliaceae</taxon>
        <taxon>Piloderma</taxon>
    </lineage>
</organism>
<evidence type="ECO:0000256" key="2">
    <source>
        <dbReference type="ARBA" id="ARBA00010401"/>
    </source>
</evidence>
<keyword evidence="5" id="KW-0548">Nucleotidyltransferase</keyword>
<reference evidence="7 8" key="1">
    <citation type="submission" date="2014-04" db="EMBL/GenBank/DDBJ databases">
        <authorList>
            <consortium name="DOE Joint Genome Institute"/>
            <person name="Kuo A."/>
            <person name="Tarkka M."/>
            <person name="Buscot F."/>
            <person name="Kohler A."/>
            <person name="Nagy L.G."/>
            <person name="Floudas D."/>
            <person name="Copeland A."/>
            <person name="Barry K.W."/>
            <person name="Cichocki N."/>
            <person name="Veneault-Fourrey C."/>
            <person name="LaButti K."/>
            <person name="Lindquist E.A."/>
            <person name="Lipzen A."/>
            <person name="Lundell T."/>
            <person name="Morin E."/>
            <person name="Murat C."/>
            <person name="Sun H."/>
            <person name="Tunlid A."/>
            <person name="Henrissat B."/>
            <person name="Grigoriev I.V."/>
            <person name="Hibbett D.S."/>
            <person name="Martin F."/>
            <person name="Nordberg H.P."/>
            <person name="Cantor M.N."/>
            <person name="Hua S.X."/>
        </authorList>
    </citation>
    <scope>NUCLEOTIDE SEQUENCE [LARGE SCALE GENOMIC DNA]</scope>
    <source>
        <strain evidence="7 8">F 1598</strain>
    </source>
</reference>
<evidence type="ECO:0000256" key="6">
    <source>
        <dbReference type="ARBA" id="ARBA00048493"/>
    </source>
</evidence>
<dbReference type="EC" id="2.7.7.23" evidence="3"/>
<protein>
    <recommendedName>
        <fullName evidence="3">UDP-N-acetylglucosamine diphosphorylase</fullName>
        <ecNumber evidence="3">2.7.7.23</ecNumber>
    </recommendedName>
</protein>
<keyword evidence="4" id="KW-0808">Transferase</keyword>
<reference evidence="8" key="2">
    <citation type="submission" date="2015-01" db="EMBL/GenBank/DDBJ databases">
        <title>Evolutionary Origins and Diversification of the Mycorrhizal Mutualists.</title>
        <authorList>
            <consortium name="DOE Joint Genome Institute"/>
            <consortium name="Mycorrhizal Genomics Consortium"/>
            <person name="Kohler A."/>
            <person name="Kuo A."/>
            <person name="Nagy L.G."/>
            <person name="Floudas D."/>
            <person name="Copeland A."/>
            <person name="Barry K.W."/>
            <person name="Cichocki N."/>
            <person name="Veneault-Fourrey C."/>
            <person name="LaButti K."/>
            <person name="Lindquist E.A."/>
            <person name="Lipzen A."/>
            <person name="Lundell T."/>
            <person name="Morin E."/>
            <person name="Murat C."/>
            <person name="Riley R."/>
            <person name="Ohm R."/>
            <person name="Sun H."/>
            <person name="Tunlid A."/>
            <person name="Henrissat B."/>
            <person name="Grigoriev I.V."/>
            <person name="Hibbett D.S."/>
            <person name="Martin F."/>
        </authorList>
    </citation>
    <scope>NUCLEOTIDE SEQUENCE [LARGE SCALE GENOMIC DNA]</scope>
    <source>
        <strain evidence="8">F 1598</strain>
    </source>
</reference>
<proteinExistence type="inferred from homology"/>
<dbReference type="GO" id="GO:0006048">
    <property type="term" value="P:UDP-N-acetylglucosamine biosynthetic process"/>
    <property type="evidence" value="ECO:0007669"/>
    <property type="project" value="TreeGrafter"/>
</dbReference>
<dbReference type="Proteomes" id="UP000054166">
    <property type="component" value="Unassembled WGS sequence"/>
</dbReference>
<dbReference type="OrthoDB" id="532420at2759"/>
<gene>
    <name evidence="7" type="ORF">PILCRDRAFT_813851</name>
</gene>
<evidence type="ECO:0000256" key="4">
    <source>
        <dbReference type="ARBA" id="ARBA00022679"/>
    </source>
</evidence>
<evidence type="ECO:0000256" key="1">
    <source>
        <dbReference type="ARBA" id="ARBA00005208"/>
    </source>
</evidence>
<accession>A0A0C3GDZ8</accession>
<dbReference type="SUPFAM" id="SSF53448">
    <property type="entry name" value="Nucleotide-diphospho-sugar transferases"/>
    <property type="match status" value="1"/>
</dbReference>
<keyword evidence="8" id="KW-1185">Reference proteome</keyword>
<dbReference type="FunCoup" id="A0A0C3GDZ8">
    <property type="interactions" value="148"/>
</dbReference>
<dbReference type="InterPro" id="IPR039741">
    <property type="entry name" value="UDP-sugar_pyrophosphorylase"/>
</dbReference>
<evidence type="ECO:0000256" key="3">
    <source>
        <dbReference type="ARBA" id="ARBA00012457"/>
    </source>
</evidence>
<dbReference type="CDD" id="cd04193">
    <property type="entry name" value="UDPGlcNAc_PPase"/>
    <property type="match status" value="1"/>
</dbReference>
<dbReference type="HOGENOM" id="CLU_025603_1_1_1"/>
<dbReference type="PANTHER" id="PTHR11952">
    <property type="entry name" value="UDP- GLUCOSE PYROPHOSPHORYLASE"/>
    <property type="match status" value="1"/>
</dbReference>
<dbReference type="GO" id="GO:0003977">
    <property type="term" value="F:UDP-N-acetylglucosamine diphosphorylase activity"/>
    <property type="evidence" value="ECO:0007669"/>
    <property type="project" value="UniProtKB-EC"/>
</dbReference>
<dbReference type="Gene3D" id="3.90.550.10">
    <property type="entry name" value="Spore Coat Polysaccharide Biosynthesis Protein SpsA, Chain A"/>
    <property type="match status" value="1"/>
</dbReference>
<dbReference type="InterPro" id="IPR029044">
    <property type="entry name" value="Nucleotide-diphossugar_trans"/>
</dbReference>